<organism evidence="4 5">
    <name type="scientific">Nesidiocoris tenuis</name>
    <dbReference type="NCBI Taxonomy" id="355587"/>
    <lineage>
        <taxon>Eukaryota</taxon>
        <taxon>Metazoa</taxon>
        <taxon>Ecdysozoa</taxon>
        <taxon>Arthropoda</taxon>
        <taxon>Hexapoda</taxon>
        <taxon>Insecta</taxon>
        <taxon>Pterygota</taxon>
        <taxon>Neoptera</taxon>
        <taxon>Paraneoptera</taxon>
        <taxon>Hemiptera</taxon>
        <taxon>Heteroptera</taxon>
        <taxon>Panheteroptera</taxon>
        <taxon>Cimicomorpha</taxon>
        <taxon>Miridae</taxon>
        <taxon>Dicyphina</taxon>
        <taxon>Nesidiocoris</taxon>
    </lineage>
</organism>
<dbReference type="Proteomes" id="UP001307889">
    <property type="component" value="Chromosome 8"/>
</dbReference>
<keyword evidence="1" id="KW-0175">Coiled coil</keyword>
<feature type="region of interest" description="Disordered" evidence="2">
    <location>
        <begin position="150"/>
        <end position="204"/>
    </location>
</feature>
<proteinExistence type="predicted"/>
<sequence>MPTNKFLFPGCNYLGPGNPLENGKPTCYADSLARQHDHEYDRAVCREDVREADRKFIKGCASRVLVDPLTPGAVPALVGAVGISAKYLVETGTGTLYPWKARQSRETVLQQSREAVREYHKECDRRQEEREEERKRVVRDLASYHQNCENASLESANSPGSGWRECISGARGSGNSDPRKREKGGLSSVLRALPSTDGLSQSPIQREEGVWVPYKGERRLLVSGGATRDRSGSL</sequence>
<keyword evidence="5" id="KW-1185">Reference proteome</keyword>
<dbReference type="Pfam" id="PF08398">
    <property type="entry name" value="Phospholip_A2_4"/>
    <property type="match status" value="1"/>
</dbReference>
<accession>A0ABN7B163</accession>
<feature type="domain" description="Phospholipase A2-like" evidence="3">
    <location>
        <begin position="7"/>
        <end position="58"/>
    </location>
</feature>
<feature type="coiled-coil region" evidence="1">
    <location>
        <begin position="109"/>
        <end position="136"/>
    </location>
</feature>
<feature type="compositionally biased region" description="Polar residues" evidence="2">
    <location>
        <begin position="150"/>
        <end position="160"/>
    </location>
</feature>
<protein>
    <recommendedName>
        <fullName evidence="3">Phospholipase A2-like domain-containing protein</fullName>
    </recommendedName>
</protein>
<evidence type="ECO:0000256" key="1">
    <source>
        <dbReference type="SAM" id="Coils"/>
    </source>
</evidence>
<name>A0ABN7B163_9HEMI</name>
<dbReference type="EMBL" id="AP028916">
    <property type="protein sequence ID" value="BES97534.1"/>
    <property type="molecule type" value="Genomic_DNA"/>
</dbReference>
<evidence type="ECO:0000256" key="2">
    <source>
        <dbReference type="SAM" id="MobiDB-lite"/>
    </source>
</evidence>
<evidence type="ECO:0000313" key="5">
    <source>
        <dbReference type="Proteomes" id="UP001307889"/>
    </source>
</evidence>
<evidence type="ECO:0000259" key="3">
    <source>
        <dbReference type="Pfam" id="PF08398"/>
    </source>
</evidence>
<evidence type="ECO:0000313" key="4">
    <source>
        <dbReference type="EMBL" id="BES97534.1"/>
    </source>
</evidence>
<reference evidence="4 5" key="1">
    <citation type="submission" date="2023-09" db="EMBL/GenBank/DDBJ databases">
        <title>Nesidiocoris tenuis whole genome shotgun sequence.</title>
        <authorList>
            <person name="Shibata T."/>
            <person name="Shimoda M."/>
            <person name="Kobayashi T."/>
            <person name="Uehara T."/>
        </authorList>
    </citation>
    <scope>NUCLEOTIDE SEQUENCE [LARGE SCALE GENOMIC DNA]</scope>
    <source>
        <strain evidence="4 5">Japan</strain>
    </source>
</reference>
<dbReference type="InterPro" id="IPR013607">
    <property type="entry name" value="Phospholipase_A2-like"/>
</dbReference>
<gene>
    <name evidence="4" type="ORF">NTJ_10348</name>
</gene>